<dbReference type="InterPro" id="IPR019888">
    <property type="entry name" value="Tscrpt_reg_AsnC-like"/>
</dbReference>
<dbReference type="Proteomes" id="UP000198923">
    <property type="component" value="Unassembled WGS sequence"/>
</dbReference>
<evidence type="ECO:0000256" key="1">
    <source>
        <dbReference type="ARBA" id="ARBA00023015"/>
    </source>
</evidence>
<dbReference type="PRINTS" id="PR00033">
    <property type="entry name" value="HTHASNC"/>
</dbReference>
<dbReference type="SMART" id="SM00344">
    <property type="entry name" value="HTH_ASNC"/>
    <property type="match status" value="1"/>
</dbReference>
<keyword evidence="2 6" id="KW-0238">DNA-binding</keyword>
<feature type="domain" description="HTH asnC-type" evidence="5">
    <location>
        <begin position="84"/>
        <end position="145"/>
    </location>
</feature>
<dbReference type="SUPFAM" id="SSF46785">
    <property type="entry name" value="Winged helix' DNA-binding domain"/>
    <property type="match status" value="1"/>
</dbReference>
<evidence type="ECO:0000256" key="4">
    <source>
        <dbReference type="SAM" id="Coils"/>
    </source>
</evidence>
<dbReference type="CDD" id="cd00090">
    <property type="entry name" value="HTH_ARSR"/>
    <property type="match status" value="1"/>
</dbReference>
<evidence type="ECO:0000313" key="6">
    <source>
        <dbReference type="EMBL" id="SDH29237.1"/>
    </source>
</evidence>
<dbReference type="GO" id="GO:0043565">
    <property type="term" value="F:sequence-specific DNA binding"/>
    <property type="evidence" value="ECO:0007669"/>
    <property type="project" value="InterPro"/>
</dbReference>
<keyword evidence="1" id="KW-0805">Transcription regulation</keyword>
<accession>A0A1G8B7R1</accession>
<sequence length="245" mass="27368">MNFHRLNSQPIVSRNAPLTSMLGADENPTFPDTPDQSGTCFIKRRAVCSAAELLNLTPRKIKVPYELSPHSPNFMRLGRESVKLDALDRELLRELQNNARQTNRDLAAATGVSPSTSLERVRILRERGVIRGYRAELDLRAIGRPVQALIAVRIRPPSRPVIEGFREWAARMPETVGLFVTSGPNDFLIHIAVPDTDGLYAFVIDRLTERREVADVQTSVVYEHVQSRYLDPAPGAHAAPGTRSR</sequence>
<feature type="coiled-coil region" evidence="4">
    <location>
        <begin position="84"/>
        <end position="112"/>
    </location>
</feature>
<dbReference type="Pfam" id="PF01037">
    <property type="entry name" value="AsnC_trans_reg"/>
    <property type="match status" value="1"/>
</dbReference>
<dbReference type="EMBL" id="FNCN01000013">
    <property type="protein sequence ID" value="SDH29237.1"/>
    <property type="molecule type" value="Genomic_DNA"/>
</dbReference>
<dbReference type="SUPFAM" id="SSF54909">
    <property type="entry name" value="Dimeric alpha+beta barrel"/>
    <property type="match status" value="1"/>
</dbReference>
<dbReference type="InterPro" id="IPR011991">
    <property type="entry name" value="ArsR-like_HTH"/>
</dbReference>
<dbReference type="InterPro" id="IPR000485">
    <property type="entry name" value="AsnC-type_HTH_dom"/>
</dbReference>
<evidence type="ECO:0000256" key="3">
    <source>
        <dbReference type="ARBA" id="ARBA00023163"/>
    </source>
</evidence>
<dbReference type="GO" id="GO:0043200">
    <property type="term" value="P:response to amino acid"/>
    <property type="evidence" value="ECO:0007669"/>
    <property type="project" value="TreeGrafter"/>
</dbReference>
<evidence type="ECO:0000313" key="7">
    <source>
        <dbReference type="Proteomes" id="UP000198923"/>
    </source>
</evidence>
<dbReference type="PROSITE" id="PS50956">
    <property type="entry name" value="HTH_ASNC_2"/>
    <property type="match status" value="1"/>
</dbReference>
<keyword evidence="7" id="KW-1185">Reference proteome</keyword>
<protein>
    <submittedName>
        <fullName evidence="6">DNA-binding transcriptional regulator, Lrp family</fullName>
    </submittedName>
</protein>
<dbReference type="InterPro" id="IPR036388">
    <property type="entry name" value="WH-like_DNA-bd_sf"/>
</dbReference>
<dbReference type="Gene3D" id="1.10.10.10">
    <property type="entry name" value="Winged helix-like DNA-binding domain superfamily/Winged helix DNA-binding domain"/>
    <property type="match status" value="1"/>
</dbReference>
<gene>
    <name evidence="6" type="ORF">SAMN05421505_113193</name>
</gene>
<evidence type="ECO:0000256" key="2">
    <source>
        <dbReference type="ARBA" id="ARBA00023125"/>
    </source>
</evidence>
<keyword evidence="4" id="KW-0175">Coiled coil</keyword>
<dbReference type="InterPro" id="IPR011008">
    <property type="entry name" value="Dimeric_a/b-barrel"/>
</dbReference>
<proteinExistence type="predicted"/>
<dbReference type="Pfam" id="PF13412">
    <property type="entry name" value="HTH_24"/>
    <property type="match status" value="1"/>
</dbReference>
<dbReference type="InterPro" id="IPR036390">
    <property type="entry name" value="WH_DNA-bd_sf"/>
</dbReference>
<reference evidence="6 7" key="1">
    <citation type="submission" date="2016-10" db="EMBL/GenBank/DDBJ databases">
        <authorList>
            <person name="de Groot N.N."/>
        </authorList>
    </citation>
    <scope>NUCLEOTIDE SEQUENCE [LARGE SCALE GENOMIC DNA]</scope>
    <source>
        <strain evidence="6 7">CPCC 201354</strain>
    </source>
</reference>
<dbReference type="Gene3D" id="3.30.70.920">
    <property type="match status" value="1"/>
</dbReference>
<evidence type="ECO:0000259" key="5">
    <source>
        <dbReference type="PROSITE" id="PS50956"/>
    </source>
</evidence>
<dbReference type="PANTHER" id="PTHR30154">
    <property type="entry name" value="LEUCINE-RESPONSIVE REGULATORY PROTEIN"/>
    <property type="match status" value="1"/>
</dbReference>
<dbReference type="InterPro" id="IPR019885">
    <property type="entry name" value="Tscrpt_reg_HTH_AsnC-type_CS"/>
</dbReference>
<keyword evidence="3" id="KW-0804">Transcription</keyword>
<organism evidence="6 7">
    <name type="scientific">Sinosporangium album</name>
    <dbReference type="NCBI Taxonomy" id="504805"/>
    <lineage>
        <taxon>Bacteria</taxon>
        <taxon>Bacillati</taxon>
        <taxon>Actinomycetota</taxon>
        <taxon>Actinomycetes</taxon>
        <taxon>Streptosporangiales</taxon>
        <taxon>Streptosporangiaceae</taxon>
        <taxon>Sinosporangium</taxon>
    </lineage>
</organism>
<dbReference type="PROSITE" id="PS00519">
    <property type="entry name" value="HTH_ASNC_1"/>
    <property type="match status" value="1"/>
</dbReference>
<dbReference type="STRING" id="504805.SAMN05421505_113193"/>
<name>A0A1G8B7R1_9ACTN</name>
<dbReference type="InterPro" id="IPR019887">
    <property type="entry name" value="Tscrpt_reg_AsnC/Lrp_C"/>
</dbReference>
<dbReference type="GO" id="GO:0005829">
    <property type="term" value="C:cytosol"/>
    <property type="evidence" value="ECO:0007669"/>
    <property type="project" value="TreeGrafter"/>
</dbReference>
<dbReference type="AlphaFoldDB" id="A0A1G8B7R1"/>
<dbReference type="PANTHER" id="PTHR30154:SF54">
    <property type="entry name" value="POSSIBLE TRANSCRIPTIONAL REGULATORY PROTEIN (PROBABLY LRP_ASNC-FAMILY)"/>
    <property type="match status" value="1"/>
</dbReference>